<name>A0ACD3AEE4_9AGAR</name>
<dbReference type="Proteomes" id="UP000308600">
    <property type="component" value="Unassembled WGS sequence"/>
</dbReference>
<feature type="non-terminal residue" evidence="1">
    <location>
        <position position="182"/>
    </location>
</feature>
<protein>
    <submittedName>
        <fullName evidence="1">Uncharacterized protein</fullName>
    </submittedName>
</protein>
<dbReference type="EMBL" id="ML208506">
    <property type="protein sequence ID" value="TFK63749.1"/>
    <property type="molecule type" value="Genomic_DNA"/>
</dbReference>
<proteinExistence type="predicted"/>
<evidence type="ECO:0000313" key="1">
    <source>
        <dbReference type="EMBL" id="TFK63749.1"/>
    </source>
</evidence>
<reference evidence="1 2" key="1">
    <citation type="journal article" date="2019" name="Nat. Ecol. Evol.">
        <title>Megaphylogeny resolves global patterns of mushroom evolution.</title>
        <authorList>
            <person name="Varga T."/>
            <person name="Krizsan K."/>
            <person name="Foldi C."/>
            <person name="Dima B."/>
            <person name="Sanchez-Garcia M."/>
            <person name="Sanchez-Ramirez S."/>
            <person name="Szollosi G.J."/>
            <person name="Szarkandi J.G."/>
            <person name="Papp V."/>
            <person name="Albert L."/>
            <person name="Andreopoulos W."/>
            <person name="Angelini C."/>
            <person name="Antonin V."/>
            <person name="Barry K.W."/>
            <person name="Bougher N.L."/>
            <person name="Buchanan P."/>
            <person name="Buyck B."/>
            <person name="Bense V."/>
            <person name="Catcheside P."/>
            <person name="Chovatia M."/>
            <person name="Cooper J."/>
            <person name="Damon W."/>
            <person name="Desjardin D."/>
            <person name="Finy P."/>
            <person name="Geml J."/>
            <person name="Haridas S."/>
            <person name="Hughes K."/>
            <person name="Justo A."/>
            <person name="Karasinski D."/>
            <person name="Kautmanova I."/>
            <person name="Kiss B."/>
            <person name="Kocsube S."/>
            <person name="Kotiranta H."/>
            <person name="LaButti K.M."/>
            <person name="Lechner B.E."/>
            <person name="Liimatainen K."/>
            <person name="Lipzen A."/>
            <person name="Lukacs Z."/>
            <person name="Mihaltcheva S."/>
            <person name="Morgado L.N."/>
            <person name="Niskanen T."/>
            <person name="Noordeloos M.E."/>
            <person name="Ohm R.A."/>
            <person name="Ortiz-Santana B."/>
            <person name="Ovrebo C."/>
            <person name="Racz N."/>
            <person name="Riley R."/>
            <person name="Savchenko A."/>
            <person name="Shiryaev A."/>
            <person name="Soop K."/>
            <person name="Spirin V."/>
            <person name="Szebenyi C."/>
            <person name="Tomsovsky M."/>
            <person name="Tulloss R.E."/>
            <person name="Uehling J."/>
            <person name="Grigoriev I.V."/>
            <person name="Vagvolgyi C."/>
            <person name="Papp T."/>
            <person name="Martin F.M."/>
            <person name="Miettinen O."/>
            <person name="Hibbett D.S."/>
            <person name="Nagy L.G."/>
        </authorList>
    </citation>
    <scope>NUCLEOTIDE SEQUENCE [LARGE SCALE GENOMIC DNA]</scope>
    <source>
        <strain evidence="1 2">NL-1719</strain>
    </source>
</reference>
<keyword evidence="2" id="KW-1185">Reference proteome</keyword>
<organism evidence="1 2">
    <name type="scientific">Pluteus cervinus</name>
    <dbReference type="NCBI Taxonomy" id="181527"/>
    <lineage>
        <taxon>Eukaryota</taxon>
        <taxon>Fungi</taxon>
        <taxon>Dikarya</taxon>
        <taxon>Basidiomycota</taxon>
        <taxon>Agaricomycotina</taxon>
        <taxon>Agaricomycetes</taxon>
        <taxon>Agaricomycetidae</taxon>
        <taxon>Agaricales</taxon>
        <taxon>Pluteineae</taxon>
        <taxon>Pluteaceae</taxon>
        <taxon>Pluteus</taxon>
    </lineage>
</organism>
<gene>
    <name evidence="1" type="ORF">BDN72DRAFT_847284</name>
</gene>
<accession>A0ACD3AEE4</accession>
<evidence type="ECO:0000313" key="2">
    <source>
        <dbReference type="Proteomes" id="UP000308600"/>
    </source>
</evidence>
<sequence>MLLSLSPELILAILEYVDEATVVRCREICSRLRDILSNDIGIQYRLELLAQNMVDCGPLSAGGMTTFARLEALKSFKYTYIPKPNGRGVVDIHNVPIFGIQGNSANNIEIRNLAEEAFQVHEQWRDCLWHETPGMVYLRRNSVLHFVRLPGPMRGIPSKKWKVDTGMNGSWGFHMDSQQDLL</sequence>